<protein>
    <submittedName>
        <fullName evidence="1">Uncharacterized protein</fullName>
    </submittedName>
</protein>
<proteinExistence type="predicted"/>
<dbReference type="Proteomes" id="UP000503483">
    <property type="component" value="Chromosome"/>
</dbReference>
<gene>
    <name evidence="1" type="ORF">AACT_1647</name>
</gene>
<reference evidence="1 2" key="1">
    <citation type="submission" date="2019-08" db="EMBL/GenBank/DDBJ databases">
        <title>Complete genome sequence of Arcobacter acticola.</title>
        <authorList>
            <person name="Miller W."/>
        </authorList>
    </citation>
    <scope>NUCLEOTIDE SEQUENCE [LARGE SCALE GENOMIC DNA]</scope>
    <source>
        <strain evidence="1 2">KCTC 52212</strain>
    </source>
</reference>
<dbReference type="KEGG" id="paco:AACT_1647"/>
<dbReference type="AlphaFoldDB" id="A0A6M8EBJ1"/>
<accession>A0A6M8EBJ1</accession>
<evidence type="ECO:0000313" key="2">
    <source>
        <dbReference type="Proteomes" id="UP000503483"/>
    </source>
</evidence>
<name>A0A6M8EBJ1_9BACT</name>
<sequence length="152" mass="17668">MKFTIFLLILISNVYSSSYVFLAQKYNTNIELEAKIISDMAKASISDDIKLYIPNISNEEKEIYSTSFTLVNNCNDANFIFEKNESKSDISCTSNTNKLFITNDYKKLLKDNKYAGAFFWNKSRPNITFIKNRLENQNINLSTNYEKFVEDL</sequence>
<keyword evidence="2" id="KW-1185">Reference proteome</keyword>
<dbReference type="RefSeq" id="WP_172126362.1">
    <property type="nucleotide sequence ID" value="NZ_CP042652.1"/>
</dbReference>
<evidence type="ECO:0000313" key="1">
    <source>
        <dbReference type="EMBL" id="QKE28803.1"/>
    </source>
</evidence>
<organism evidence="1 2">
    <name type="scientific">Arcobacter acticola</name>
    <dbReference type="NCBI Taxonomy" id="1849015"/>
    <lineage>
        <taxon>Bacteria</taxon>
        <taxon>Pseudomonadati</taxon>
        <taxon>Campylobacterota</taxon>
        <taxon>Epsilonproteobacteria</taxon>
        <taxon>Campylobacterales</taxon>
        <taxon>Arcobacteraceae</taxon>
        <taxon>Arcobacter</taxon>
    </lineage>
</organism>
<dbReference type="EMBL" id="CP042652">
    <property type="protein sequence ID" value="QKE28803.1"/>
    <property type="molecule type" value="Genomic_DNA"/>
</dbReference>